<reference evidence="13" key="1">
    <citation type="submission" date="2025-08" db="UniProtKB">
        <authorList>
            <consortium name="Ensembl"/>
        </authorList>
    </citation>
    <scope>IDENTIFICATION</scope>
</reference>
<evidence type="ECO:0000313" key="13">
    <source>
        <dbReference type="Ensembl" id="ENSSANP00000062819.1"/>
    </source>
</evidence>
<feature type="compositionally biased region" description="Pro residues" evidence="10">
    <location>
        <begin position="1"/>
        <end position="12"/>
    </location>
</feature>
<evidence type="ECO:0000256" key="7">
    <source>
        <dbReference type="ARBA" id="ARBA00023158"/>
    </source>
</evidence>
<evidence type="ECO:0000256" key="6">
    <source>
        <dbReference type="ARBA" id="ARBA00022884"/>
    </source>
</evidence>
<dbReference type="GO" id="GO:0006417">
    <property type="term" value="P:regulation of translation"/>
    <property type="evidence" value="ECO:0007669"/>
    <property type="project" value="UniProtKB-KW"/>
</dbReference>
<keyword evidence="3" id="KW-0963">Cytoplasm</keyword>
<evidence type="ECO:0000256" key="10">
    <source>
        <dbReference type="SAM" id="MobiDB-lite"/>
    </source>
</evidence>
<dbReference type="PROSITE" id="PS50822">
    <property type="entry name" value="PIWI"/>
    <property type="match status" value="1"/>
</dbReference>
<feature type="domain" description="PAZ" evidence="11">
    <location>
        <begin position="324"/>
        <end position="437"/>
    </location>
</feature>
<dbReference type="Pfam" id="PF02170">
    <property type="entry name" value="PAZ"/>
    <property type="match status" value="1"/>
</dbReference>
<keyword evidence="2" id="KW-0217">Developmental protein</keyword>
<dbReference type="Gene3D" id="2.170.260.10">
    <property type="entry name" value="paz domain"/>
    <property type="match status" value="1"/>
</dbReference>
<dbReference type="GO" id="GO:0003723">
    <property type="term" value="F:RNA binding"/>
    <property type="evidence" value="ECO:0007669"/>
    <property type="project" value="UniProtKB-KW"/>
</dbReference>
<evidence type="ECO:0000259" key="12">
    <source>
        <dbReference type="PROSITE" id="PS50822"/>
    </source>
</evidence>
<dbReference type="SUPFAM" id="SSF53098">
    <property type="entry name" value="Ribonuclease H-like"/>
    <property type="match status" value="1"/>
</dbReference>
<dbReference type="CDD" id="cd02845">
    <property type="entry name" value="PAZ_piwi_like"/>
    <property type="match status" value="1"/>
</dbReference>
<dbReference type="Gene3D" id="3.40.50.2300">
    <property type="match status" value="1"/>
</dbReference>
<gene>
    <name evidence="13" type="primary">piwil2</name>
</gene>
<dbReference type="InterPro" id="IPR003100">
    <property type="entry name" value="PAZ_dom"/>
</dbReference>
<name>A0A671PYR9_9TELE</name>
<dbReference type="Pfam" id="PF08699">
    <property type="entry name" value="ArgoL1"/>
    <property type="match status" value="1"/>
</dbReference>
<evidence type="ECO:0008006" key="15">
    <source>
        <dbReference type="Google" id="ProtNLM"/>
    </source>
</evidence>
<dbReference type="GO" id="GO:0031047">
    <property type="term" value="P:regulatory ncRNA-mediated gene silencing"/>
    <property type="evidence" value="ECO:0007669"/>
    <property type="project" value="UniProtKB-KW"/>
</dbReference>
<dbReference type="SMART" id="SM01163">
    <property type="entry name" value="DUF1785"/>
    <property type="match status" value="1"/>
</dbReference>
<dbReference type="Proteomes" id="UP000472260">
    <property type="component" value="Unassembled WGS sequence"/>
</dbReference>
<evidence type="ECO:0000256" key="4">
    <source>
        <dbReference type="ARBA" id="ARBA00022782"/>
    </source>
</evidence>
<keyword evidence="14" id="KW-1185">Reference proteome</keyword>
<dbReference type="Pfam" id="PF23278">
    <property type="entry name" value="Piwi_N"/>
    <property type="match status" value="1"/>
</dbReference>
<dbReference type="InterPro" id="IPR003165">
    <property type="entry name" value="Piwi"/>
</dbReference>
<dbReference type="FunFam" id="2.170.260.10:FF:000003">
    <property type="entry name" value="Piwi-like RNA-mediated gene silencing 2"/>
    <property type="match status" value="1"/>
</dbReference>
<comment type="similarity">
    <text evidence="9">Belongs to the argonaute family. Piwi subfamily.</text>
</comment>
<evidence type="ECO:0000256" key="3">
    <source>
        <dbReference type="ARBA" id="ARBA00022490"/>
    </source>
</evidence>
<dbReference type="GO" id="GO:0051321">
    <property type="term" value="P:meiotic cell cycle"/>
    <property type="evidence" value="ECO:0007669"/>
    <property type="project" value="UniProtKB-KW"/>
</dbReference>
<reference evidence="13" key="2">
    <citation type="submission" date="2025-09" db="UniProtKB">
        <authorList>
            <consortium name="Ensembl"/>
        </authorList>
    </citation>
    <scope>IDENTIFICATION</scope>
</reference>
<dbReference type="CDD" id="cd04658">
    <property type="entry name" value="Piwi_piwi-like_Euk"/>
    <property type="match status" value="1"/>
</dbReference>
<feature type="domain" description="Piwi" evidence="12">
    <location>
        <begin position="616"/>
        <end position="879"/>
    </location>
</feature>
<keyword evidence="7" id="KW-0943">RNA-mediated gene silencing</keyword>
<proteinExistence type="inferred from homology"/>
<evidence type="ECO:0000259" key="11">
    <source>
        <dbReference type="PROSITE" id="PS50821"/>
    </source>
</evidence>
<evidence type="ECO:0000256" key="1">
    <source>
        <dbReference type="ARBA" id="ARBA00004496"/>
    </source>
</evidence>
<dbReference type="PANTHER" id="PTHR22891">
    <property type="entry name" value="EUKARYOTIC TRANSLATION INITIATION FACTOR 2C"/>
    <property type="match status" value="1"/>
</dbReference>
<evidence type="ECO:0000256" key="5">
    <source>
        <dbReference type="ARBA" id="ARBA00022845"/>
    </source>
</evidence>
<evidence type="ECO:0000256" key="2">
    <source>
        <dbReference type="ARBA" id="ARBA00022473"/>
    </source>
</evidence>
<feature type="region of interest" description="Disordered" evidence="10">
    <location>
        <begin position="1"/>
        <end position="61"/>
    </location>
</feature>
<sequence length="893" mass="100466">MDPKRPPFPGPPGVTRMPWMQSAEDQGQLPDQPPLGRARGLVLPKDEPLPGRGRALGGPGEMPVRFGRGITPSVSEPLVGIPRGVRLPTDEGGFGRARGFLLPAPEPSVGIGRGAAVGPVPTLDIKKSDVQEKMPELQTEVAPAIAQPLQKMGTKGCPVSIGSNYIPICCKNEAVFQYHVTFTPNVESLGMRFGMMKEHRPTTGEVVAFDGSILYLPKRLEEVVHLKAERKTDNQEIDIKIQLTKILPPSSDLCIPFYNVVLRRVMKLLGLKLVGRNHYDPNAVVILGKHRLQVWPGYSTSIKHTDGGLYLIVDVSHKVLRNDSVLDVMNLIYQGSRESFQDECTKEFVGSIVITRYNNRTYRIDDIEWSKSPKDTFTLADGTVTTFVDYYRKNYGITIKELDQPLLIHRPKERSKPGGKVITGEILLLPELSFMTGIPEKMRKDFRVMKDLTMHINVGAEQHTQSLKQLLHNINSSSEAVSELARWGLSISQEILVTQGRTLPSETICLHSASFVTSPAVDWSREVVRDPSISTVPLNCWAVFYPRRATDQAEELVTTFTRVAGPMGIRIERPIRVELRDDRTETYVKSIHSQLTSEVGNWGFLLCTFHICVTYSQAINVRTISQPQKLRSIAQKILLQINCKLGGELWTVNVPLKYLMVIGVDVHHDVSKKSRSVMGFVASLNSMLTKWYSRVTFQMPHEEIINGFRVCLLAALQKYYEVNHAFPEKIVIYRDGVSDGQLKTVELYEIPQVLKCFETIPNYEPKLAFIVVQKRISTTLYSYGSDHFGTPSPGTVLDHTVTNRDWVDFYLMAHSIRQGCGLPTHYIAVYNTANLTPDHLQRLTFKMCHLYWNWPGTIRVPAPCKYAHKLAFLSGQYLHSEPAIQLSEKLFFL</sequence>
<dbReference type="Pfam" id="PF02171">
    <property type="entry name" value="Piwi"/>
    <property type="match status" value="1"/>
</dbReference>
<dbReference type="SMART" id="SM00949">
    <property type="entry name" value="PAZ"/>
    <property type="match status" value="1"/>
</dbReference>
<dbReference type="GO" id="GO:0043186">
    <property type="term" value="C:P granule"/>
    <property type="evidence" value="ECO:0007669"/>
    <property type="project" value="UniProtKB-ARBA"/>
</dbReference>
<evidence type="ECO:0000256" key="9">
    <source>
        <dbReference type="ARBA" id="ARBA00038291"/>
    </source>
</evidence>
<dbReference type="SMART" id="SM00950">
    <property type="entry name" value="Piwi"/>
    <property type="match status" value="1"/>
</dbReference>
<dbReference type="FunFam" id="3.30.420.10:FF:000014">
    <property type="entry name" value="Piwi-like RNA-mediated gene silencing 1"/>
    <property type="match status" value="1"/>
</dbReference>
<accession>A0A671PYR9</accession>
<dbReference type="InterPro" id="IPR014811">
    <property type="entry name" value="ArgoL1"/>
</dbReference>
<protein>
    <recommendedName>
        <fullName evidence="15">Piwi-like protein 2</fullName>
    </recommendedName>
</protein>
<dbReference type="AlphaFoldDB" id="A0A671PYR9"/>
<dbReference type="InterPro" id="IPR036397">
    <property type="entry name" value="RNaseH_sf"/>
</dbReference>
<dbReference type="InterPro" id="IPR036085">
    <property type="entry name" value="PAZ_dom_sf"/>
</dbReference>
<evidence type="ECO:0000313" key="14">
    <source>
        <dbReference type="Proteomes" id="UP000472260"/>
    </source>
</evidence>
<comment type="subcellular location">
    <subcellularLocation>
        <location evidence="1">Cytoplasm</location>
    </subcellularLocation>
</comment>
<evidence type="ECO:0000256" key="8">
    <source>
        <dbReference type="ARBA" id="ARBA00023254"/>
    </source>
</evidence>
<organism evidence="13 14">
    <name type="scientific">Sinocyclocheilus anshuiensis</name>
    <dbReference type="NCBI Taxonomy" id="1608454"/>
    <lineage>
        <taxon>Eukaryota</taxon>
        <taxon>Metazoa</taxon>
        <taxon>Chordata</taxon>
        <taxon>Craniata</taxon>
        <taxon>Vertebrata</taxon>
        <taxon>Euteleostomi</taxon>
        <taxon>Actinopterygii</taxon>
        <taxon>Neopterygii</taxon>
        <taxon>Teleostei</taxon>
        <taxon>Ostariophysi</taxon>
        <taxon>Cypriniformes</taxon>
        <taxon>Cyprinidae</taxon>
        <taxon>Cyprininae</taxon>
        <taxon>Sinocyclocheilus</taxon>
    </lineage>
</organism>
<dbReference type="Gene3D" id="3.30.420.10">
    <property type="entry name" value="Ribonuclease H-like superfamily/Ribonuclease H"/>
    <property type="match status" value="1"/>
</dbReference>
<dbReference type="GO" id="GO:0030154">
    <property type="term" value="P:cell differentiation"/>
    <property type="evidence" value="ECO:0007669"/>
    <property type="project" value="UniProtKB-KW"/>
</dbReference>
<dbReference type="SUPFAM" id="SSF101690">
    <property type="entry name" value="PAZ domain"/>
    <property type="match status" value="1"/>
</dbReference>
<keyword evidence="8" id="KW-0469">Meiosis</keyword>
<keyword evidence="5" id="KW-0810">Translation regulation</keyword>
<dbReference type="Ensembl" id="ENSSANT00000066782.1">
    <property type="protein sequence ID" value="ENSSANP00000062819.1"/>
    <property type="gene ID" value="ENSSANG00000030830.1"/>
</dbReference>
<dbReference type="PROSITE" id="PS50821">
    <property type="entry name" value="PAZ"/>
    <property type="match status" value="1"/>
</dbReference>
<keyword evidence="4" id="KW-0221">Differentiation</keyword>
<keyword evidence="6" id="KW-0694">RNA-binding</keyword>
<dbReference type="InterPro" id="IPR012337">
    <property type="entry name" value="RNaseH-like_sf"/>
</dbReference>